<evidence type="ECO:0000256" key="1">
    <source>
        <dbReference type="SAM" id="MobiDB-lite"/>
    </source>
</evidence>
<keyword evidence="3" id="KW-1185">Reference proteome</keyword>
<sequence>MSAAVSGEIVSAGNDAGNSQFSCSDAGNFSPISINSPFSSHERGSQARKRREGREGKEEKRMKKRNLCYFATNSSLTTAGLHQIQFVLDHRRTSTWQPLDAGTSSNCRLMPDFYRLTPNLCPVAD</sequence>
<accession>A0ABD0VT58</accession>
<evidence type="ECO:0000313" key="2">
    <source>
        <dbReference type="EMBL" id="KAL0925618.1"/>
    </source>
</evidence>
<proteinExistence type="predicted"/>
<dbReference type="Proteomes" id="UP001552299">
    <property type="component" value="Unassembled WGS sequence"/>
</dbReference>
<gene>
    <name evidence="2" type="ORF">M5K25_003980</name>
</gene>
<protein>
    <submittedName>
        <fullName evidence="2">Uncharacterized protein</fullName>
    </submittedName>
</protein>
<organism evidence="2 3">
    <name type="scientific">Dendrobium thyrsiflorum</name>
    <name type="common">Pinecone-like raceme dendrobium</name>
    <name type="synonym">Orchid</name>
    <dbReference type="NCBI Taxonomy" id="117978"/>
    <lineage>
        <taxon>Eukaryota</taxon>
        <taxon>Viridiplantae</taxon>
        <taxon>Streptophyta</taxon>
        <taxon>Embryophyta</taxon>
        <taxon>Tracheophyta</taxon>
        <taxon>Spermatophyta</taxon>
        <taxon>Magnoliopsida</taxon>
        <taxon>Liliopsida</taxon>
        <taxon>Asparagales</taxon>
        <taxon>Orchidaceae</taxon>
        <taxon>Epidendroideae</taxon>
        <taxon>Malaxideae</taxon>
        <taxon>Dendrobiinae</taxon>
        <taxon>Dendrobium</taxon>
    </lineage>
</organism>
<name>A0ABD0VT58_DENTH</name>
<dbReference type="EMBL" id="JANQDX010000004">
    <property type="protein sequence ID" value="KAL0925618.1"/>
    <property type="molecule type" value="Genomic_DNA"/>
</dbReference>
<comment type="caution">
    <text evidence="2">The sequence shown here is derived from an EMBL/GenBank/DDBJ whole genome shotgun (WGS) entry which is preliminary data.</text>
</comment>
<feature type="region of interest" description="Disordered" evidence="1">
    <location>
        <begin position="31"/>
        <end position="62"/>
    </location>
</feature>
<reference evidence="2 3" key="1">
    <citation type="journal article" date="2024" name="Plant Biotechnol. J.">
        <title>Dendrobium thyrsiflorum genome and its molecular insights into genes involved in important horticultural traits.</title>
        <authorList>
            <person name="Chen B."/>
            <person name="Wang J.Y."/>
            <person name="Zheng P.J."/>
            <person name="Li K.L."/>
            <person name="Liang Y.M."/>
            <person name="Chen X.F."/>
            <person name="Zhang C."/>
            <person name="Zhao X."/>
            <person name="He X."/>
            <person name="Zhang G.Q."/>
            <person name="Liu Z.J."/>
            <person name="Xu Q."/>
        </authorList>
    </citation>
    <scope>NUCLEOTIDE SEQUENCE [LARGE SCALE GENOMIC DNA]</scope>
    <source>
        <strain evidence="2">GZMU011</strain>
    </source>
</reference>
<feature type="compositionally biased region" description="Basic and acidic residues" evidence="1">
    <location>
        <begin position="52"/>
        <end position="61"/>
    </location>
</feature>
<evidence type="ECO:0000313" key="3">
    <source>
        <dbReference type="Proteomes" id="UP001552299"/>
    </source>
</evidence>
<dbReference type="AlphaFoldDB" id="A0ABD0VT58"/>